<comment type="subcellular location">
    <subcellularLocation>
        <location evidence="2">Golgi apparatus membrane</location>
        <topology evidence="2">Single-pass type I membrane protein</topology>
    </subcellularLocation>
</comment>
<organism evidence="10 11">
    <name type="scientific">Solanum bulbocastanum</name>
    <name type="common">Wild potato</name>
    <dbReference type="NCBI Taxonomy" id="147425"/>
    <lineage>
        <taxon>Eukaryota</taxon>
        <taxon>Viridiplantae</taxon>
        <taxon>Streptophyta</taxon>
        <taxon>Embryophyta</taxon>
        <taxon>Tracheophyta</taxon>
        <taxon>Spermatophyta</taxon>
        <taxon>Magnoliopsida</taxon>
        <taxon>eudicotyledons</taxon>
        <taxon>Gunneridae</taxon>
        <taxon>Pentapetalae</taxon>
        <taxon>asterids</taxon>
        <taxon>lamiids</taxon>
        <taxon>Solanales</taxon>
        <taxon>Solanaceae</taxon>
        <taxon>Solanoideae</taxon>
        <taxon>Solaneae</taxon>
        <taxon>Solanum</taxon>
    </lineage>
</organism>
<keyword evidence="6" id="KW-1133">Transmembrane helix</keyword>
<dbReference type="SUPFAM" id="SSF52087">
    <property type="entry name" value="CRAL/TRIO domain"/>
    <property type="match status" value="1"/>
</dbReference>
<dbReference type="SMART" id="SM01100">
    <property type="entry name" value="CRAL_TRIO_N"/>
    <property type="match status" value="1"/>
</dbReference>
<dbReference type="Pfam" id="PF00650">
    <property type="entry name" value="CRAL_TRIO"/>
    <property type="match status" value="1"/>
</dbReference>
<comment type="caution">
    <text evidence="10">The sequence shown here is derived from an EMBL/GenBank/DDBJ whole genome shotgun (WGS) entry which is preliminary data.</text>
</comment>
<dbReference type="SMART" id="SM00516">
    <property type="entry name" value="SEC14"/>
    <property type="match status" value="1"/>
</dbReference>
<keyword evidence="5" id="KW-0732">Signal</keyword>
<dbReference type="GO" id="GO:0000139">
    <property type="term" value="C:Golgi membrane"/>
    <property type="evidence" value="ECO:0007669"/>
    <property type="project" value="UniProtKB-SubCell"/>
</dbReference>
<dbReference type="EMBL" id="JBANQN010000006">
    <property type="protein sequence ID" value="KAK6787556.1"/>
    <property type="molecule type" value="Genomic_DNA"/>
</dbReference>
<dbReference type="InterPro" id="IPR001251">
    <property type="entry name" value="CRAL-TRIO_dom"/>
</dbReference>
<reference evidence="10 11" key="1">
    <citation type="submission" date="2024-02" db="EMBL/GenBank/DDBJ databases">
        <title>de novo genome assembly of Solanum bulbocastanum strain 11H21.</title>
        <authorList>
            <person name="Hosaka A.J."/>
        </authorList>
    </citation>
    <scope>NUCLEOTIDE SEQUENCE [LARGE SCALE GENOMIC DNA]</scope>
    <source>
        <tissue evidence="10">Young leaves</tissue>
    </source>
</reference>
<keyword evidence="11" id="KW-1185">Reference proteome</keyword>
<dbReference type="Pfam" id="PF06842">
    <property type="entry name" value="DUF1242"/>
    <property type="match status" value="1"/>
</dbReference>
<evidence type="ECO:0000256" key="8">
    <source>
        <dbReference type="ARBA" id="ARBA00023136"/>
    </source>
</evidence>
<evidence type="ECO:0000256" key="7">
    <source>
        <dbReference type="ARBA" id="ARBA00023034"/>
    </source>
</evidence>
<dbReference type="InterPro" id="IPR011074">
    <property type="entry name" value="CRAL/TRIO_N_dom"/>
</dbReference>
<dbReference type="AlphaFoldDB" id="A0AAN8YDF0"/>
<keyword evidence="4" id="KW-0812">Transmembrane</keyword>
<dbReference type="PANTHER" id="PTHR46277:SF19">
    <property type="entry name" value="RANDOM SLUG PROTEIN 5-LIKE"/>
    <property type="match status" value="1"/>
</dbReference>
<evidence type="ECO:0000256" key="5">
    <source>
        <dbReference type="ARBA" id="ARBA00022729"/>
    </source>
</evidence>
<evidence type="ECO:0000256" key="6">
    <source>
        <dbReference type="ARBA" id="ARBA00022989"/>
    </source>
</evidence>
<accession>A0AAN8YDF0</accession>
<dbReference type="InterPro" id="IPR009653">
    <property type="entry name" value="Ksh1"/>
</dbReference>
<dbReference type="InterPro" id="IPR036865">
    <property type="entry name" value="CRAL-TRIO_dom_sf"/>
</dbReference>
<evidence type="ECO:0000313" key="10">
    <source>
        <dbReference type="EMBL" id="KAK6787556.1"/>
    </source>
</evidence>
<evidence type="ECO:0000256" key="4">
    <source>
        <dbReference type="ARBA" id="ARBA00022692"/>
    </source>
</evidence>
<dbReference type="CDD" id="cd00170">
    <property type="entry name" value="SEC14"/>
    <property type="match status" value="1"/>
</dbReference>
<evidence type="ECO:0000256" key="3">
    <source>
        <dbReference type="ARBA" id="ARBA00008961"/>
    </source>
</evidence>
<gene>
    <name evidence="10" type="ORF">RDI58_016081</name>
</gene>
<name>A0AAN8YDF0_SOLBU</name>
<keyword evidence="8" id="KW-0472">Membrane</keyword>
<keyword evidence="7" id="KW-0333">Golgi apparatus</keyword>
<evidence type="ECO:0000313" key="11">
    <source>
        <dbReference type="Proteomes" id="UP001371456"/>
    </source>
</evidence>
<dbReference type="PANTHER" id="PTHR46277">
    <property type="entry name" value="OS03G0850700 PROTEIN"/>
    <property type="match status" value="1"/>
</dbReference>
<dbReference type="PROSITE" id="PS50191">
    <property type="entry name" value="CRAL_TRIO"/>
    <property type="match status" value="1"/>
</dbReference>
<sequence length="364" mass="41684">MSALFNFHSFLTVVLLGICTCTYVKMHFPALLEQRTGFRGFFWKAARIVIGARKTLMEGKAEAVTMKPNNEELLSKQIMKQEAAATEKEEIQMPCDDTMKPNDELLTKQRMKQEAVATEKEGIQMRCDDTITDQERNKIELMRALVEKQDPSSKEVDDYALRRFLRARDLDIQKSAAMFLKYLKWRQSFVPKGSISVSEIPNEIAQNKMFMQGEDKQGCPIAVVFGGRHIQNKLGGVEEFKRFIVFALDKLCARTSPGREKFTIIGDLQNFGYCNSDVRAYLAALSIVQDCYPERLGKVLLVHVPYLFCTLWKVLYPFIDNNTKKKIMFVENKRLTATLLQDIDESQLPETYGGKMQLVPIQDA</sequence>
<evidence type="ECO:0000256" key="2">
    <source>
        <dbReference type="ARBA" id="ARBA00004614"/>
    </source>
</evidence>
<dbReference type="Gene3D" id="3.40.525.10">
    <property type="entry name" value="CRAL-TRIO lipid binding domain"/>
    <property type="match status" value="1"/>
</dbReference>
<comment type="function">
    <text evidence="1">Involved in the early part of the secretory pathway.</text>
</comment>
<protein>
    <recommendedName>
        <fullName evidence="9">CRAL-TRIO domain-containing protein</fullName>
    </recommendedName>
</protein>
<comment type="similarity">
    <text evidence="3">Belongs to the KISH family.</text>
</comment>
<dbReference type="Proteomes" id="UP001371456">
    <property type="component" value="Unassembled WGS sequence"/>
</dbReference>
<dbReference type="SUPFAM" id="SSF46938">
    <property type="entry name" value="CRAL/TRIO N-terminal domain"/>
    <property type="match status" value="1"/>
</dbReference>
<dbReference type="InterPro" id="IPR036273">
    <property type="entry name" value="CRAL/TRIO_N_dom_sf"/>
</dbReference>
<proteinExistence type="inferred from homology"/>
<evidence type="ECO:0000256" key="1">
    <source>
        <dbReference type="ARBA" id="ARBA00002154"/>
    </source>
</evidence>
<evidence type="ECO:0000259" key="9">
    <source>
        <dbReference type="PROSITE" id="PS50191"/>
    </source>
</evidence>
<feature type="domain" description="CRAL-TRIO" evidence="9">
    <location>
        <begin position="197"/>
        <end position="360"/>
    </location>
</feature>